<dbReference type="GO" id="GO:0015846">
    <property type="term" value="P:polyamine transport"/>
    <property type="evidence" value="ECO:0007669"/>
    <property type="project" value="InterPro"/>
</dbReference>
<organism evidence="5">
    <name type="scientific">anaerobic digester metagenome</name>
    <dbReference type="NCBI Taxonomy" id="1263854"/>
    <lineage>
        <taxon>unclassified sequences</taxon>
        <taxon>metagenomes</taxon>
        <taxon>ecological metagenomes</taxon>
    </lineage>
</organism>
<keyword evidence="4" id="KW-0574">Periplasm</keyword>
<evidence type="ECO:0000256" key="2">
    <source>
        <dbReference type="ARBA" id="ARBA00022448"/>
    </source>
</evidence>
<gene>
    <name evidence="5" type="primary">potD</name>
    <name evidence="5" type="ORF">SCFA_300003</name>
</gene>
<dbReference type="AlphaFoldDB" id="A0A485M1S1"/>
<dbReference type="Pfam" id="PF13416">
    <property type="entry name" value="SBP_bac_8"/>
    <property type="match status" value="1"/>
</dbReference>
<dbReference type="CDD" id="cd13590">
    <property type="entry name" value="PBP2_PotD_PotF_like"/>
    <property type="match status" value="1"/>
</dbReference>
<evidence type="ECO:0000256" key="4">
    <source>
        <dbReference type="ARBA" id="ARBA00022764"/>
    </source>
</evidence>
<dbReference type="Gene3D" id="3.40.190.10">
    <property type="entry name" value="Periplasmic binding protein-like II"/>
    <property type="match status" value="2"/>
</dbReference>
<dbReference type="PIRSF" id="PIRSF019574">
    <property type="entry name" value="Periplasmic_polyamine_BP"/>
    <property type="match status" value="1"/>
</dbReference>
<dbReference type="InterPro" id="IPR006059">
    <property type="entry name" value="SBP"/>
</dbReference>
<keyword evidence="3" id="KW-0732">Signal</keyword>
<dbReference type="SUPFAM" id="SSF53850">
    <property type="entry name" value="Periplasmic binding protein-like II"/>
    <property type="match status" value="1"/>
</dbReference>
<dbReference type="GO" id="GO:0019808">
    <property type="term" value="F:polyamine binding"/>
    <property type="evidence" value="ECO:0007669"/>
    <property type="project" value="InterPro"/>
</dbReference>
<proteinExistence type="predicted"/>
<dbReference type="EMBL" id="CAADRM010000093">
    <property type="protein sequence ID" value="VFU14687.1"/>
    <property type="molecule type" value="Genomic_DNA"/>
</dbReference>
<reference evidence="5" key="1">
    <citation type="submission" date="2019-03" db="EMBL/GenBank/DDBJ databases">
        <authorList>
            <person name="Hao L."/>
        </authorList>
    </citation>
    <scope>NUCLEOTIDE SEQUENCE</scope>
</reference>
<dbReference type="GO" id="GO:0042597">
    <property type="term" value="C:periplasmic space"/>
    <property type="evidence" value="ECO:0007669"/>
    <property type="project" value="UniProtKB-SubCell"/>
</dbReference>
<evidence type="ECO:0000256" key="3">
    <source>
        <dbReference type="ARBA" id="ARBA00022729"/>
    </source>
</evidence>
<keyword evidence="2" id="KW-0813">Transport</keyword>
<comment type="subcellular location">
    <subcellularLocation>
        <location evidence="1">Periplasm</location>
    </subcellularLocation>
</comment>
<protein>
    <submittedName>
        <fullName evidence="5">Polyamine transporter subunit periplasmic-binding component of ABC superfamily</fullName>
    </submittedName>
</protein>
<dbReference type="PANTHER" id="PTHR30222">
    <property type="entry name" value="SPERMIDINE/PUTRESCINE-BINDING PERIPLASMIC PROTEIN"/>
    <property type="match status" value="1"/>
</dbReference>
<evidence type="ECO:0000313" key="5">
    <source>
        <dbReference type="EMBL" id="VFU14687.1"/>
    </source>
</evidence>
<dbReference type="PRINTS" id="PR00909">
    <property type="entry name" value="SPERMDNBNDNG"/>
</dbReference>
<evidence type="ECO:0000256" key="1">
    <source>
        <dbReference type="ARBA" id="ARBA00004418"/>
    </source>
</evidence>
<sequence length="342" mass="38992">MKKVLVLFLVFFLPLGAFAAGKEVYVFNWSQYIDPEVLELFQKETGIAVKYSTFESNEAMFAKLKILKKDGYDVAFPSTYFVERMSRLGMLKPLDHSKLPNMKNLNQDLLNKPYDPNNAYSIPYLWGSSAIGVNAKVVDPASITSWDDLWNPAYKGKVLLMDDVRDVFAMSLRSLGYSGNETDPARIKEAYEKLLKLIPSVKVFNSDSPKQPFLNNEVVIGQIWGGEVYQANEENPDIKYVYPKEGATFWVDSMVIPASARNIDYAHAFIDFMCRPDIAKINCEYVGYATANAKAQEMLDERTRNHKAAYPDKADLDRGEFQTDVGDAIMIYEKYWEMLKTQ</sequence>
<dbReference type="InterPro" id="IPR001188">
    <property type="entry name" value="Sperm_putr-bd"/>
</dbReference>
<dbReference type="PANTHER" id="PTHR30222:SF17">
    <property type="entry name" value="SPERMIDINE_PUTRESCINE-BINDING PERIPLASMIC PROTEIN"/>
    <property type="match status" value="1"/>
</dbReference>
<name>A0A485M1S1_9ZZZZ</name>
<accession>A0A485M1S1</accession>